<dbReference type="GO" id="GO:0003700">
    <property type="term" value="F:DNA-binding transcription factor activity"/>
    <property type="evidence" value="ECO:0007669"/>
    <property type="project" value="TreeGrafter"/>
</dbReference>
<evidence type="ECO:0000256" key="1">
    <source>
        <dbReference type="ARBA" id="ARBA00023015"/>
    </source>
</evidence>
<organism evidence="6 7">
    <name type="scientific">Cellulomonas chitinilytica</name>
    <dbReference type="NCBI Taxonomy" id="398759"/>
    <lineage>
        <taxon>Bacteria</taxon>
        <taxon>Bacillati</taxon>
        <taxon>Actinomycetota</taxon>
        <taxon>Actinomycetes</taxon>
        <taxon>Micrococcales</taxon>
        <taxon>Cellulomonadaceae</taxon>
        <taxon>Cellulomonas</taxon>
    </lineage>
</organism>
<dbReference type="Gene3D" id="1.10.357.10">
    <property type="entry name" value="Tetracycline Repressor, domain 2"/>
    <property type="match status" value="1"/>
</dbReference>
<dbReference type="PANTHER" id="PTHR30055:SF220">
    <property type="entry name" value="TETR-FAMILY REGULATORY PROTEIN"/>
    <property type="match status" value="1"/>
</dbReference>
<keyword evidence="1" id="KW-0805">Transcription regulation</keyword>
<keyword evidence="7" id="KW-1185">Reference proteome</keyword>
<dbReference type="Pfam" id="PF00440">
    <property type="entry name" value="TetR_N"/>
    <property type="match status" value="1"/>
</dbReference>
<keyword evidence="2 4" id="KW-0238">DNA-binding</keyword>
<evidence type="ECO:0000256" key="3">
    <source>
        <dbReference type="ARBA" id="ARBA00023163"/>
    </source>
</evidence>
<feature type="DNA-binding region" description="H-T-H motif" evidence="4">
    <location>
        <begin position="35"/>
        <end position="54"/>
    </location>
</feature>
<dbReference type="GO" id="GO:0000976">
    <property type="term" value="F:transcription cis-regulatory region binding"/>
    <property type="evidence" value="ECO:0007669"/>
    <property type="project" value="TreeGrafter"/>
</dbReference>
<dbReference type="InterPro" id="IPR050109">
    <property type="entry name" value="HTH-type_TetR-like_transc_reg"/>
</dbReference>
<reference evidence="6" key="1">
    <citation type="submission" date="2021-01" db="EMBL/GenBank/DDBJ databases">
        <title>Whole genome shotgun sequence of Cellulomonas chitinilytica NBRC 110799.</title>
        <authorList>
            <person name="Komaki H."/>
            <person name="Tamura T."/>
        </authorList>
    </citation>
    <scope>NUCLEOTIDE SEQUENCE</scope>
    <source>
        <strain evidence="6">NBRC 110799</strain>
    </source>
</reference>
<evidence type="ECO:0000256" key="2">
    <source>
        <dbReference type="ARBA" id="ARBA00023125"/>
    </source>
</evidence>
<dbReference type="InterPro" id="IPR025996">
    <property type="entry name" value="MT1864/Rv1816-like_C"/>
</dbReference>
<dbReference type="InterPro" id="IPR036271">
    <property type="entry name" value="Tet_transcr_reg_TetR-rel_C_sf"/>
</dbReference>
<sequence length="207" mass="21817">MPSASSTVPSPSALRRRILTEASAIVADQGVDALTVRLVAGRSGCSTIGVYTHFGDKAGLVEAVLLDAWDGFDATVSASDDEPDPVERLVRAAHAYRTWALDHRTLYVVMFTPVVPGMVGRPAVQARGTASLAAHRSRIDRALATGALRADDPDTLATATWTQVHGWVMADLLGALPLTPAATSAADDAVRPQFETSVRALLTGFRA</sequence>
<evidence type="ECO:0000256" key="4">
    <source>
        <dbReference type="PROSITE-ProRule" id="PRU00335"/>
    </source>
</evidence>
<dbReference type="SUPFAM" id="SSF48498">
    <property type="entry name" value="Tetracyclin repressor-like, C-terminal domain"/>
    <property type="match status" value="1"/>
</dbReference>
<dbReference type="AlphaFoldDB" id="A0A919TXI2"/>
<evidence type="ECO:0000259" key="5">
    <source>
        <dbReference type="PROSITE" id="PS50977"/>
    </source>
</evidence>
<dbReference type="PROSITE" id="PS50977">
    <property type="entry name" value="HTH_TETR_2"/>
    <property type="match status" value="1"/>
</dbReference>
<evidence type="ECO:0000313" key="7">
    <source>
        <dbReference type="Proteomes" id="UP000632740"/>
    </source>
</evidence>
<name>A0A919TXI2_9CELL</name>
<proteinExistence type="predicted"/>
<dbReference type="EMBL" id="BONK01000001">
    <property type="protein sequence ID" value="GIG19460.1"/>
    <property type="molecule type" value="Genomic_DNA"/>
</dbReference>
<keyword evidence="3" id="KW-0804">Transcription</keyword>
<dbReference type="InterPro" id="IPR009057">
    <property type="entry name" value="Homeodomain-like_sf"/>
</dbReference>
<dbReference type="Pfam" id="PF13305">
    <property type="entry name" value="TetR_C_33"/>
    <property type="match status" value="1"/>
</dbReference>
<dbReference type="InterPro" id="IPR001647">
    <property type="entry name" value="HTH_TetR"/>
</dbReference>
<dbReference type="PANTHER" id="PTHR30055">
    <property type="entry name" value="HTH-TYPE TRANSCRIPTIONAL REGULATOR RUTR"/>
    <property type="match status" value="1"/>
</dbReference>
<accession>A0A919TXI2</accession>
<dbReference type="RefSeq" id="WP_203747409.1">
    <property type="nucleotide sequence ID" value="NZ_BONK01000001.1"/>
</dbReference>
<evidence type="ECO:0000313" key="6">
    <source>
        <dbReference type="EMBL" id="GIG19460.1"/>
    </source>
</evidence>
<dbReference type="Proteomes" id="UP000632740">
    <property type="component" value="Unassembled WGS sequence"/>
</dbReference>
<gene>
    <name evidence="6" type="ORF">Cch01nite_01840</name>
</gene>
<dbReference type="SUPFAM" id="SSF46689">
    <property type="entry name" value="Homeodomain-like"/>
    <property type="match status" value="1"/>
</dbReference>
<comment type="caution">
    <text evidence="6">The sequence shown here is derived from an EMBL/GenBank/DDBJ whole genome shotgun (WGS) entry which is preliminary data.</text>
</comment>
<protein>
    <submittedName>
        <fullName evidence="6">TetR family transcriptional regulator</fullName>
    </submittedName>
</protein>
<feature type="domain" description="HTH tetR-type" evidence="5">
    <location>
        <begin position="12"/>
        <end position="72"/>
    </location>
</feature>